<evidence type="ECO:0000256" key="8">
    <source>
        <dbReference type="ARBA" id="ARBA00054167"/>
    </source>
</evidence>
<dbReference type="FunFam" id="3.40.50.790:FF:000004">
    <property type="entry name" value="Ribosomal L1 domain-containing 1-like 1"/>
    <property type="match status" value="1"/>
</dbReference>
<feature type="compositionally biased region" description="Basic residues" evidence="11">
    <location>
        <begin position="264"/>
        <end position="273"/>
    </location>
</feature>
<dbReference type="SUPFAM" id="SSF56808">
    <property type="entry name" value="Ribosomal protein L1"/>
    <property type="match status" value="1"/>
</dbReference>
<keyword evidence="6" id="KW-0175">Coiled coil</keyword>
<accession>A0A8T2IJ31</accession>
<feature type="region of interest" description="Disordered" evidence="11">
    <location>
        <begin position="262"/>
        <end position="281"/>
    </location>
</feature>
<evidence type="ECO:0000256" key="7">
    <source>
        <dbReference type="ARBA" id="ARBA00023242"/>
    </source>
</evidence>
<comment type="subcellular location">
    <subcellularLocation>
        <location evidence="1">Nucleus</location>
        <location evidence="1">Nucleolus</location>
    </subcellularLocation>
</comment>
<dbReference type="Gene3D" id="3.30.190.20">
    <property type="match status" value="1"/>
</dbReference>
<keyword evidence="7" id="KW-0539">Nucleus</keyword>
<evidence type="ECO:0000256" key="6">
    <source>
        <dbReference type="ARBA" id="ARBA00023054"/>
    </source>
</evidence>
<dbReference type="Proteomes" id="UP000812440">
    <property type="component" value="Chromosome 9"/>
</dbReference>
<feature type="compositionally biased region" description="Basic and acidic residues" evidence="11">
    <location>
        <begin position="327"/>
        <end position="346"/>
    </location>
</feature>
<dbReference type="AlphaFoldDB" id="A0A8T2IJ31"/>
<organism evidence="12 13">
    <name type="scientific">Hymenochirus boettgeri</name>
    <name type="common">Congo dwarf clawed frog</name>
    <dbReference type="NCBI Taxonomy" id="247094"/>
    <lineage>
        <taxon>Eukaryota</taxon>
        <taxon>Metazoa</taxon>
        <taxon>Chordata</taxon>
        <taxon>Craniata</taxon>
        <taxon>Vertebrata</taxon>
        <taxon>Euteleostomi</taxon>
        <taxon>Amphibia</taxon>
        <taxon>Batrachia</taxon>
        <taxon>Anura</taxon>
        <taxon>Pipoidea</taxon>
        <taxon>Pipidae</taxon>
        <taxon>Pipinae</taxon>
        <taxon>Hymenochirus</taxon>
    </lineage>
</organism>
<feature type="compositionally biased region" description="Basic residues" evidence="11">
    <location>
        <begin position="437"/>
        <end position="446"/>
    </location>
</feature>
<evidence type="ECO:0000313" key="13">
    <source>
        <dbReference type="Proteomes" id="UP000812440"/>
    </source>
</evidence>
<comment type="caution">
    <text evidence="12">The sequence shown here is derived from an EMBL/GenBank/DDBJ whole genome shotgun (WGS) entry which is preliminary data.</text>
</comment>
<dbReference type="InterPro" id="IPR023674">
    <property type="entry name" value="Ribosomal_uL1-like"/>
</dbReference>
<evidence type="ECO:0000313" key="12">
    <source>
        <dbReference type="EMBL" id="KAG8432945.1"/>
    </source>
</evidence>
<keyword evidence="3" id="KW-0597">Phosphoprotein</keyword>
<protein>
    <recommendedName>
        <fullName evidence="10">Ribosomal L1 domain-containing protein 1</fullName>
    </recommendedName>
</protein>
<feature type="compositionally biased region" description="Basic and acidic residues" evidence="11">
    <location>
        <begin position="297"/>
        <end position="307"/>
    </location>
</feature>
<keyword evidence="2" id="KW-1017">Isopeptide bond</keyword>
<dbReference type="CDD" id="cd00403">
    <property type="entry name" value="Ribosomal_L1"/>
    <property type="match status" value="1"/>
</dbReference>
<reference evidence="12" key="1">
    <citation type="thesis" date="2020" institute="ProQuest LLC" country="789 East Eisenhower Parkway, Ann Arbor, MI, USA">
        <title>Comparative Genomics and Chromosome Evolution.</title>
        <authorList>
            <person name="Mudd A.B."/>
        </authorList>
    </citation>
    <scope>NUCLEOTIDE SEQUENCE</scope>
    <source>
        <strain evidence="12">Female2</strain>
        <tissue evidence="12">Blood</tissue>
    </source>
</reference>
<evidence type="ECO:0000256" key="5">
    <source>
        <dbReference type="ARBA" id="ARBA00022990"/>
    </source>
</evidence>
<dbReference type="OrthoDB" id="10251727at2759"/>
<feature type="compositionally biased region" description="Basic residues" evidence="11">
    <location>
        <begin position="418"/>
        <end position="428"/>
    </location>
</feature>
<evidence type="ECO:0000256" key="4">
    <source>
        <dbReference type="ARBA" id="ARBA00022843"/>
    </source>
</evidence>
<dbReference type="Pfam" id="PF00687">
    <property type="entry name" value="Ribosomal_L1"/>
    <property type="match status" value="1"/>
</dbReference>
<name>A0A8T2IJ31_9PIPI</name>
<gene>
    <name evidence="12" type="ORF">GDO86_017274</name>
</gene>
<keyword evidence="13" id="KW-1185">Reference proteome</keyword>
<evidence type="ECO:0000256" key="11">
    <source>
        <dbReference type="SAM" id="MobiDB-lite"/>
    </source>
</evidence>
<keyword evidence="4" id="KW-0832">Ubl conjugation</keyword>
<dbReference type="GO" id="GO:0005730">
    <property type="term" value="C:nucleolus"/>
    <property type="evidence" value="ECO:0007669"/>
    <property type="project" value="UniProtKB-SubCell"/>
</dbReference>
<evidence type="ECO:0000256" key="10">
    <source>
        <dbReference type="ARBA" id="ARBA00070787"/>
    </source>
</evidence>
<sequence length="446" mass="50031">MAVTGDHELDSAQVKKAVQALLAYQENKANANSLLLNEHDKISLMLTVWKIPQRDQKIKIPLPHGIRPETCDVCLFTRDEPDMTSVETEKFYKKLLSHHGVTQITEVIALRRLKKEYKPFESKLRLLGSFDLFLSDDRIRRFLPSLLGKHFYKSKREPQSVNLKSKYLAAELNRYIQGTQLNIINRGCCYAIRVGHTAMKVEDIVVNTVAVAKVLAEKLPMKWKNVKILHLKTQSSVALPVYNSSLARLNELNPLAKISDKKQVEKKKSKKSKAVSNSGTASDALAAAQGNSACPLKESKSAKKEDVVQQLTDEEEEVPQLVPIKSPPERDLKKKNANREKKKSSDENADNMSKKTIKSKPGAAAHKRKVSKDNKVNALETPCKQKKNLQLDSPKTDRKGNNSPKDSDINKTPEKAARKSVRLSKSSKKVPQTPNLKPKKKIPQSA</sequence>
<evidence type="ECO:0000256" key="9">
    <source>
        <dbReference type="ARBA" id="ARBA00061550"/>
    </source>
</evidence>
<comment type="function">
    <text evidence="8">Regulates cellular senescence through inhibition of PTEN translation. Acts as a pro-apoptotic regulator in response to DNA damage.</text>
</comment>
<dbReference type="EMBL" id="JAACNH010000009">
    <property type="protein sequence ID" value="KAG8432945.1"/>
    <property type="molecule type" value="Genomic_DNA"/>
</dbReference>
<proteinExistence type="inferred from homology"/>
<feature type="region of interest" description="Disordered" evidence="11">
    <location>
        <begin position="292"/>
        <end position="446"/>
    </location>
</feature>
<keyword evidence="5" id="KW-0007">Acetylation</keyword>
<dbReference type="InterPro" id="IPR028364">
    <property type="entry name" value="Ribosomal_uL1/biogenesis"/>
</dbReference>
<comment type="similarity">
    <text evidence="9">Belongs to the universal ribosomal protein uL1 family. Highly divergent.</text>
</comment>
<dbReference type="InterPro" id="IPR016095">
    <property type="entry name" value="Ribosomal_uL1_3-a/b-sand"/>
</dbReference>
<evidence type="ECO:0000256" key="1">
    <source>
        <dbReference type="ARBA" id="ARBA00004604"/>
    </source>
</evidence>
<evidence type="ECO:0000256" key="3">
    <source>
        <dbReference type="ARBA" id="ARBA00022553"/>
    </source>
</evidence>
<dbReference type="Gene3D" id="3.40.50.790">
    <property type="match status" value="1"/>
</dbReference>
<evidence type="ECO:0000256" key="2">
    <source>
        <dbReference type="ARBA" id="ARBA00022499"/>
    </source>
</evidence>
<feature type="compositionally biased region" description="Basic and acidic residues" evidence="11">
    <location>
        <begin position="394"/>
        <end position="417"/>
    </location>
</feature>